<feature type="transmembrane region" description="Helical" evidence="1">
    <location>
        <begin position="74"/>
        <end position="99"/>
    </location>
</feature>
<evidence type="ECO:0000256" key="1">
    <source>
        <dbReference type="SAM" id="Phobius"/>
    </source>
</evidence>
<evidence type="ECO:0000313" key="3">
    <source>
        <dbReference type="Proteomes" id="UP001428341"/>
    </source>
</evidence>
<accession>A0AAP0QIW2</accession>
<protein>
    <submittedName>
        <fullName evidence="2">Uncharacterized protein</fullName>
    </submittedName>
</protein>
<keyword evidence="3" id="KW-1185">Reference proteome</keyword>
<dbReference type="EMBL" id="JBCGBO010000005">
    <property type="protein sequence ID" value="KAK9199428.1"/>
    <property type="molecule type" value="Genomic_DNA"/>
</dbReference>
<sequence length="101" mass="11503">MVFVQPKPIAYNANLTVSATLQQSVAPIIDVFLLLFSNWANIGVPFSFHYSSALPTFCRLIISESSSFSSLFMFDLLCIFFVHELIVLVQIYSSMYFAFWV</sequence>
<keyword evidence="1" id="KW-0472">Membrane</keyword>
<keyword evidence="1" id="KW-1133">Transmembrane helix</keyword>
<gene>
    <name evidence="2" type="ORF">WN944_014619</name>
</gene>
<dbReference type="AlphaFoldDB" id="A0AAP0QIW2"/>
<evidence type="ECO:0000313" key="2">
    <source>
        <dbReference type="EMBL" id="KAK9199428.1"/>
    </source>
</evidence>
<keyword evidence="1" id="KW-0812">Transmembrane</keyword>
<reference evidence="2 3" key="1">
    <citation type="submission" date="2024-05" db="EMBL/GenBank/DDBJ databases">
        <title>Haplotype-resolved chromosome-level genome assembly of Huyou (Citrus changshanensis).</title>
        <authorList>
            <person name="Miao C."/>
            <person name="Chen W."/>
            <person name="Wu Y."/>
            <person name="Wang L."/>
            <person name="Zhao S."/>
            <person name="Grierson D."/>
            <person name="Xu C."/>
            <person name="Chen K."/>
        </authorList>
    </citation>
    <scope>NUCLEOTIDE SEQUENCE [LARGE SCALE GENOMIC DNA]</scope>
    <source>
        <strain evidence="2">01-14</strain>
        <tissue evidence="2">Leaf</tissue>
    </source>
</reference>
<comment type="caution">
    <text evidence="2">The sequence shown here is derived from an EMBL/GenBank/DDBJ whole genome shotgun (WGS) entry which is preliminary data.</text>
</comment>
<proteinExistence type="predicted"/>
<dbReference type="Proteomes" id="UP001428341">
    <property type="component" value="Unassembled WGS sequence"/>
</dbReference>
<name>A0AAP0QIW2_9ROSI</name>
<organism evidence="2 3">
    <name type="scientific">Citrus x changshan-huyou</name>
    <dbReference type="NCBI Taxonomy" id="2935761"/>
    <lineage>
        <taxon>Eukaryota</taxon>
        <taxon>Viridiplantae</taxon>
        <taxon>Streptophyta</taxon>
        <taxon>Embryophyta</taxon>
        <taxon>Tracheophyta</taxon>
        <taxon>Spermatophyta</taxon>
        <taxon>Magnoliopsida</taxon>
        <taxon>eudicotyledons</taxon>
        <taxon>Gunneridae</taxon>
        <taxon>Pentapetalae</taxon>
        <taxon>rosids</taxon>
        <taxon>malvids</taxon>
        <taxon>Sapindales</taxon>
        <taxon>Rutaceae</taxon>
        <taxon>Aurantioideae</taxon>
        <taxon>Citrus</taxon>
    </lineage>
</organism>